<keyword evidence="2" id="KW-1185">Reference proteome</keyword>
<dbReference type="Proteomes" id="UP000509302">
    <property type="component" value="Chromosome"/>
</dbReference>
<proteinExistence type="predicted"/>
<protein>
    <submittedName>
        <fullName evidence="1">DUF4249 family protein</fullName>
    </submittedName>
</protein>
<dbReference type="RefSeq" id="WP_179240220.1">
    <property type="nucleotide sequence ID" value="NZ_CP058595.1"/>
</dbReference>
<accession>A0A7H9AKL5</accession>
<organism evidence="1 2">
    <name type="scientific">Costertonia aggregata</name>
    <dbReference type="NCBI Taxonomy" id="343403"/>
    <lineage>
        <taxon>Bacteria</taxon>
        <taxon>Pseudomonadati</taxon>
        <taxon>Bacteroidota</taxon>
        <taxon>Flavobacteriia</taxon>
        <taxon>Flavobacteriales</taxon>
        <taxon>Flavobacteriaceae</taxon>
        <taxon>Costertonia</taxon>
    </lineage>
</organism>
<evidence type="ECO:0000313" key="2">
    <source>
        <dbReference type="Proteomes" id="UP000509302"/>
    </source>
</evidence>
<dbReference type="EMBL" id="CP058595">
    <property type="protein sequence ID" value="QLG43883.1"/>
    <property type="molecule type" value="Genomic_DNA"/>
</dbReference>
<dbReference type="AlphaFoldDB" id="A0A7H9AKL5"/>
<gene>
    <name evidence="1" type="ORF">HYG79_00455</name>
</gene>
<dbReference type="InterPro" id="IPR025345">
    <property type="entry name" value="DUF4249"/>
</dbReference>
<dbReference type="PROSITE" id="PS51257">
    <property type="entry name" value="PROKAR_LIPOPROTEIN"/>
    <property type="match status" value="1"/>
</dbReference>
<reference evidence="1 2" key="1">
    <citation type="journal article" date="2006" name="Int. J. Syst. Evol. Microbiol.">
        <title>Costertonia aggregata gen. nov., sp. nov., a mesophilic marine bacterium of the family Flavobacteriaceae, isolated from a mature biofilm.</title>
        <authorList>
            <person name="Kwon K.K."/>
            <person name="Lee Y.K."/>
            <person name="Lee H.K."/>
        </authorList>
    </citation>
    <scope>NUCLEOTIDE SEQUENCE [LARGE SCALE GENOMIC DNA]</scope>
    <source>
        <strain evidence="1 2">KCCM 42265</strain>
    </source>
</reference>
<evidence type="ECO:0000313" key="1">
    <source>
        <dbReference type="EMBL" id="QLG43883.1"/>
    </source>
</evidence>
<dbReference type="KEGG" id="cagg:HYG79_00455"/>
<name>A0A7H9AKL5_9FLAO</name>
<dbReference type="Pfam" id="PF14054">
    <property type="entry name" value="DUF4249"/>
    <property type="match status" value="1"/>
</dbReference>
<sequence>MRKLIKIFFLSLLFFGCEDVIDIDTPSEPPRLVVDGILRVNESEDFIPVEIKFSLTNNFFEPIENTSVENAIIIIEEFSENGTIIDTRFSNLYEENPGSGIYVPNPNFSSDQRIPTTILQKNIRFTLLVEFRERIYAARTEYAKAPRIDMLEQRDGNLFGEDEVEIAVTFTDIPNEDNFYGFDFGFNEFLPTEDTFYKGEQFEFSYFYDNNLEPGTELEISILGSDIEWYNYMNLIVAQSDGNQGPFQTPVSTIRGNIFDITDIDNIDSFDNVEATDTFALGYFAVVQEFKQTILIE</sequence>